<evidence type="ECO:0000313" key="2">
    <source>
        <dbReference type="EMBL" id="KAJ1218926.1"/>
    </source>
</evidence>
<dbReference type="AlphaFoldDB" id="A0AAV7X1Q4"/>
<evidence type="ECO:0000313" key="3">
    <source>
        <dbReference type="Proteomes" id="UP001066276"/>
    </source>
</evidence>
<feature type="region of interest" description="Disordered" evidence="1">
    <location>
        <begin position="115"/>
        <end position="145"/>
    </location>
</feature>
<organism evidence="2 3">
    <name type="scientific">Pleurodeles waltl</name>
    <name type="common">Iberian ribbed newt</name>
    <dbReference type="NCBI Taxonomy" id="8319"/>
    <lineage>
        <taxon>Eukaryota</taxon>
        <taxon>Metazoa</taxon>
        <taxon>Chordata</taxon>
        <taxon>Craniata</taxon>
        <taxon>Vertebrata</taxon>
        <taxon>Euteleostomi</taxon>
        <taxon>Amphibia</taxon>
        <taxon>Batrachia</taxon>
        <taxon>Caudata</taxon>
        <taxon>Salamandroidea</taxon>
        <taxon>Salamandridae</taxon>
        <taxon>Pleurodelinae</taxon>
        <taxon>Pleurodeles</taxon>
    </lineage>
</organism>
<gene>
    <name evidence="2" type="ORF">NDU88_006497</name>
</gene>
<comment type="caution">
    <text evidence="2">The sequence shown here is derived from an EMBL/GenBank/DDBJ whole genome shotgun (WGS) entry which is preliminary data.</text>
</comment>
<protein>
    <submittedName>
        <fullName evidence="2">Uncharacterized protein</fullName>
    </submittedName>
</protein>
<evidence type="ECO:0000256" key="1">
    <source>
        <dbReference type="SAM" id="MobiDB-lite"/>
    </source>
</evidence>
<dbReference type="Proteomes" id="UP001066276">
    <property type="component" value="Chromosome 1_1"/>
</dbReference>
<accession>A0AAV7X1Q4</accession>
<keyword evidence="3" id="KW-1185">Reference proteome</keyword>
<sequence>MLHNPTVFLCRDEVPRFAEYALNLSTRHRDPNNDIKPRSMETVDLAQPVIKYVKKKVKMDTHTEHNDLKPSSFQSLATPFVRKTPKMYEREPESAPGRPNAAQLFPRALPLIARRPAVQPRTGSAAHGGKVRERGNPGAKARAGPRGIRYRVQMAEAADAVGECMAVVTAGRTRPEYNPPPH</sequence>
<name>A0AAV7X1Q4_PLEWA</name>
<reference evidence="2" key="1">
    <citation type="journal article" date="2022" name="bioRxiv">
        <title>Sequencing and chromosome-scale assembly of the giantPleurodeles waltlgenome.</title>
        <authorList>
            <person name="Brown T."/>
            <person name="Elewa A."/>
            <person name="Iarovenko S."/>
            <person name="Subramanian E."/>
            <person name="Araus A.J."/>
            <person name="Petzold A."/>
            <person name="Susuki M."/>
            <person name="Suzuki K.-i.T."/>
            <person name="Hayashi T."/>
            <person name="Toyoda A."/>
            <person name="Oliveira C."/>
            <person name="Osipova E."/>
            <person name="Leigh N.D."/>
            <person name="Simon A."/>
            <person name="Yun M.H."/>
        </authorList>
    </citation>
    <scope>NUCLEOTIDE SEQUENCE</scope>
    <source>
        <strain evidence="2">20211129_DDA</strain>
        <tissue evidence="2">Liver</tissue>
    </source>
</reference>
<dbReference type="EMBL" id="JANPWB010000001">
    <property type="protein sequence ID" value="KAJ1218926.1"/>
    <property type="molecule type" value="Genomic_DNA"/>
</dbReference>
<proteinExistence type="predicted"/>